<organism evidence="1">
    <name type="scientific">Mesocestoides corti</name>
    <name type="common">Flatworm</name>
    <dbReference type="NCBI Taxonomy" id="53468"/>
    <lineage>
        <taxon>Eukaryota</taxon>
        <taxon>Metazoa</taxon>
        <taxon>Spiralia</taxon>
        <taxon>Lophotrochozoa</taxon>
        <taxon>Platyhelminthes</taxon>
        <taxon>Cestoda</taxon>
        <taxon>Eucestoda</taxon>
        <taxon>Cyclophyllidea</taxon>
        <taxon>Mesocestoididae</taxon>
        <taxon>Mesocestoides</taxon>
    </lineage>
</organism>
<accession>A0A5K3FRN9</accession>
<reference evidence="1" key="1">
    <citation type="submission" date="2019-11" db="UniProtKB">
        <authorList>
            <consortium name="WormBaseParasite"/>
        </authorList>
    </citation>
    <scope>IDENTIFICATION</scope>
</reference>
<proteinExistence type="predicted"/>
<sequence>HVRLLDKPPEGIQVWFCCRHSSCCQPRFAVVFLFSFYPSRDLISNAWKEVRMRGPTHDYLIAYTDPSNEVTFATSEWEEFEKKILGRSSGAQLPTVDVNFRLTMPSRSECAVVMLSGEFTPTHPVV</sequence>
<protein>
    <submittedName>
        <fullName evidence="1">BACK domain-containing protein</fullName>
    </submittedName>
</protein>
<dbReference type="WBParaSite" id="MCU_010622-RF">
    <property type="protein sequence ID" value="MCU_010622-RF"/>
    <property type="gene ID" value="MCU_010622"/>
</dbReference>
<name>A0A5K3FRN9_MESCO</name>
<dbReference type="AlphaFoldDB" id="A0A5K3FRN9"/>
<evidence type="ECO:0000313" key="1">
    <source>
        <dbReference type="WBParaSite" id="MCU_010622-RF"/>
    </source>
</evidence>